<evidence type="ECO:0008006" key="13">
    <source>
        <dbReference type="Google" id="ProtNLM"/>
    </source>
</evidence>
<dbReference type="Proteomes" id="UP000056419">
    <property type="component" value="Unassembled WGS sequence"/>
</dbReference>
<reference evidence="2" key="2">
    <citation type="submission" date="2016-01" db="EMBL/GenBank/DDBJ databases">
        <authorList>
            <person name="McClelland M."/>
            <person name="Jain A."/>
            <person name="Saraogi P."/>
            <person name="Mendelson R."/>
            <person name="Westerman R."/>
            <person name="SanMiguel P."/>
            <person name="Csonka L."/>
        </authorList>
    </citation>
    <scope>NUCLEOTIDE SEQUENCE</scope>
    <source>
        <strain evidence="2">CL09T03C01</strain>
    </source>
</reference>
<reference evidence="1 12" key="4">
    <citation type="journal article" date="2019" name="Nat. Med.">
        <title>A library of human gut bacterial isolates paired with longitudinal multiomics data enables mechanistic microbiome research.</title>
        <authorList>
            <person name="Poyet M."/>
            <person name="Groussin M."/>
            <person name="Gibbons S.M."/>
            <person name="Avila-Pacheco J."/>
            <person name="Jiang X."/>
            <person name="Kearney S.M."/>
            <person name="Perrotta A.R."/>
            <person name="Berdy B."/>
            <person name="Zhao S."/>
            <person name="Lieberman T.D."/>
            <person name="Swanson P.K."/>
            <person name="Smith M."/>
            <person name="Roesemann S."/>
            <person name="Alexander J.E."/>
            <person name="Rich S.A."/>
            <person name="Livny J."/>
            <person name="Vlamakis H."/>
            <person name="Clish C."/>
            <person name="Bullock K."/>
            <person name="Deik A."/>
            <person name="Scott J."/>
            <person name="Pierce K.A."/>
            <person name="Xavier R.J."/>
            <person name="Alm E.J."/>
        </authorList>
    </citation>
    <scope>NUCLEOTIDE SEQUENCE [LARGE SCALE GENOMIC DNA]</scope>
    <source>
        <strain evidence="1 12">BIOML-A6</strain>
    </source>
</reference>
<dbReference type="AlphaFoldDB" id="A0A120A197"/>
<accession>A0A120A197</accession>
<evidence type="ECO:0000313" key="1">
    <source>
        <dbReference type="EMBL" id="KAB5311454.1"/>
    </source>
</evidence>
<reference evidence="8 9" key="3">
    <citation type="submission" date="2018-08" db="EMBL/GenBank/DDBJ databases">
        <title>A genome reference for cultivated species of the human gut microbiota.</title>
        <authorList>
            <person name="Zou Y."/>
            <person name="Xue W."/>
            <person name="Luo G."/>
        </authorList>
    </citation>
    <scope>NUCLEOTIDE SEQUENCE [LARGE SCALE GENOMIC DNA]</scope>
    <source>
        <strain evidence="6 11">AF05-4</strain>
        <strain evidence="5 10">AF25-6</strain>
        <strain evidence="4 9">AF26-20BH</strain>
        <strain evidence="3 8">TF03-6</strain>
    </source>
</reference>
<dbReference type="STRING" id="46506.AA415_02574"/>
<dbReference type="EMBL" id="LRGC01000014">
    <property type="protein sequence ID" value="KWR53276.1"/>
    <property type="molecule type" value="Genomic_DNA"/>
</dbReference>
<dbReference type="EMBL" id="QRUB01000006">
    <property type="protein sequence ID" value="RGR27998.1"/>
    <property type="molecule type" value="Genomic_DNA"/>
</dbReference>
<dbReference type="Proteomes" id="UP000283310">
    <property type="component" value="Unassembled WGS sequence"/>
</dbReference>
<dbReference type="RefSeq" id="WP_005652720.1">
    <property type="nucleotide sequence ID" value="NZ_CAXSRQ010000006.1"/>
</dbReference>
<dbReference type="EMBL" id="QSBD01000024">
    <property type="protein sequence ID" value="RGW95219.1"/>
    <property type="molecule type" value="Genomic_DNA"/>
</dbReference>
<dbReference type="Proteomes" id="UP000284161">
    <property type="component" value="Unassembled WGS sequence"/>
</dbReference>
<dbReference type="EMBL" id="WCLE01000037">
    <property type="protein sequence ID" value="KAB5311454.1"/>
    <property type="molecule type" value="Genomic_DNA"/>
</dbReference>
<evidence type="ECO:0000313" key="3">
    <source>
        <dbReference type="EMBL" id="RGM10793.1"/>
    </source>
</evidence>
<evidence type="ECO:0000313" key="7">
    <source>
        <dbReference type="Proteomes" id="UP000056419"/>
    </source>
</evidence>
<organism evidence="2 7">
    <name type="scientific">Bacteroides stercoris</name>
    <dbReference type="NCBI Taxonomy" id="46506"/>
    <lineage>
        <taxon>Bacteria</taxon>
        <taxon>Pseudomonadati</taxon>
        <taxon>Bacteroidota</taxon>
        <taxon>Bacteroidia</taxon>
        <taxon>Bacteroidales</taxon>
        <taxon>Bacteroidaceae</taxon>
        <taxon>Bacteroides</taxon>
    </lineage>
</organism>
<evidence type="ECO:0000313" key="11">
    <source>
        <dbReference type="Proteomes" id="UP000284777"/>
    </source>
</evidence>
<reference evidence="2 7" key="1">
    <citation type="journal article" date="2016" name="BMC Genomics">
        <title>Type VI secretion systems of human gut Bacteroidales segregate into three genetic architectures, two of which are contained on mobile genetic elements.</title>
        <authorList>
            <person name="Coyne M.J."/>
            <person name="Roelofs K.G."/>
            <person name="Comstock L.E."/>
        </authorList>
    </citation>
    <scope>NUCLEOTIDE SEQUENCE [LARGE SCALE GENOMIC DNA]</scope>
    <source>
        <strain evidence="2 7">CL09T03C01</strain>
    </source>
</reference>
<dbReference type="EMBL" id="QRTW01000053">
    <property type="protein sequence ID" value="RGR07812.1"/>
    <property type="molecule type" value="Genomic_DNA"/>
</dbReference>
<protein>
    <recommendedName>
        <fullName evidence="13">FeoB-associated Cys-rich membrane protein</fullName>
    </recommendedName>
</protein>
<evidence type="ECO:0000313" key="5">
    <source>
        <dbReference type="EMBL" id="RGR27998.1"/>
    </source>
</evidence>
<dbReference type="Proteomes" id="UP000467334">
    <property type="component" value="Unassembled WGS sequence"/>
</dbReference>
<dbReference type="Proteomes" id="UP000261223">
    <property type="component" value="Unassembled WGS sequence"/>
</dbReference>
<evidence type="ECO:0000313" key="9">
    <source>
        <dbReference type="Proteomes" id="UP000283310"/>
    </source>
</evidence>
<evidence type="ECO:0000313" key="8">
    <source>
        <dbReference type="Proteomes" id="UP000261223"/>
    </source>
</evidence>
<dbReference type="Proteomes" id="UP000284777">
    <property type="component" value="Unassembled WGS sequence"/>
</dbReference>
<proteinExistence type="predicted"/>
<dbReference type="GeneID" id="75107486"/>
<keyword evidence="7" id="KW-1185">Reference proteome</keyword>
<evidence type="ECO:0000313" key="2">
    <source>
        <dbReference type="EMBL" id="KWR53276.1"/>
    </source>
</evidence>
<gene>
    <name evidence="2" type="ORF">AA415_02574</name>
    <name evidence="6" type="ORF">DWV41_13520</name>
    <name evidence="5" type="ORF">DWY58_08235</name>
    <name evidence="4" type="ORF">DWY65_15960</name>
    <name evidence="3" type="ORF">DXC34_14800</name>
    <name evidence="1" type="ORF">F9958_14345</name>
</gene>
<evidence type="ECO:0000313" key="12">
    <source>
        <dbReference type="Proteomes" id="UP000467334"/>
    </source>
</evidence>
<dbReference type="PATRIC" id="fig|46506.5.peg.2765"/>
<comment type="caution">
    <text evidence="2">The sequence shown here is derived from an EMBL/GenBank/DDBJ whole genome shotgun (WGS) entry which is preliminary data.</text>
</comment>
<sequence>MSNWQNWAVALILLLCIVRIGQRVYAFFMKVKEKRNPCENCATGCELKQLYEKKRLECSDGKKEIKKKCC</sequence>
<name>A0A120A197_BACSE</name>
<evidence type="ECO:0000313" key="6">
    <source>
        <dbReference type="EMBL" id="RGW95219.1"/>
    </source>
</evidence>
<dbReference type="EMBL" id="QSSV01000021">
    <property type="protein sequence ID" value="RGM10793.1"/>
    <property type="molecule type" value="Genomic_DNA"/>
</dbReference>
<evidence type="ECO:0000313" key="10">
    <source>
        <dbReference type="Proteomes" id="UP000284161"/>
    </source>
</evidence>
<evidence type="ECO:0000313" key="4">
    <source>
        <dbReference type="EMBL" id="RGR07812.1"/>
    </source>
</evidence>